<evidence type="ECO:0000313" key="1">
    <source>
        <dbReference type="EMBL" id="ETZ07696.1"/>
    </source>
</evidence>
<proteinExistence type="predicted"/>
<dbReference type="GO" id="GO:0016853">
    <property type="term" value="F:isomerase activity"/>
    <property type="evidence" value="ECO:0007669"/>
    <property type="project" value="UniProtKB-KW"/>
</dbReference>
<dbReference type="GO" id="GO:0097367">
    <property type="term" value="F:carbohydrate derivative binding"/>
    <property type="evidence" value="ECO:0007669"/>
    <property type="project" value="InterPro"/>
</dbReference>
<reference evidence="1 2" key="1">
    <citation type="journal article" date="2014" name="FEMS Microbiol. Lett.">
        <title>Draft genome sequences of three Holospora species (Holospora obtusa, Holospora undulata, and Holospora elegans), endonuclear symbiotic bacteria of the ciliate Paramecium caudatum.</title>
        <authorList>
            <person name="Dohra H."/>
            <person name="Tanaka K."/>
            <person name="Suzuki T."/>
            <person name="Fujishima M."/>
            <person name="Suzuki H."/>
        </authorList>
    </citation>
    <scope>NUCLEOTIDE SEQUENCE [LARGE SCALE GENOMIC DNA]</scope>
    <source>
        <strain evidence="1 2">F1</strain>
    </source>
</reference>
<dbReference type="EMBL" id="AWTR02000012">
    <property type="protein sequence ID" value="ETZ07696.1"/>
    <property type="molecule type" value="Genomic_DNA"/>
</dbReference>
<keyword evidence="1" id="KW-0413">Isomerase</keyword>
<evidence type="ECO:0000313" key="2">
    <source>
        <dbReference type="Proteomes" id="UP000019112"/>
    </source>
</evidence>
<sequence length="397" mass="46581">MRNNPLFRQDMRLVLDAGILDWSLFLRNYAKAGQALRFYSKYNQKFSCFPYLWKKFHECEENNSHFKKFRTILVVGRTEDLAGIQCIVGWVQTFIGKHHQSFPEIYFIAHPDPELFWEMIGTLDSECTGIVIICSNPNDLFPYIILLRYLEFLKSSKCCVTQHVMIWIPKGIDFPCIRSVVQTFSLNVHHYSMITPKSSFCFNEISLSIGNLIGFHFNLFLEGAKTTCQQYFHHSLKSPLEGAALYTTLKQQYPTLSHWVWNTTQSFQPLAQWIQWIWKDVLPPQQNICFPKHISHSPFFSLGFTTTFWEKKNITDVFFPSYLKSSDTQYTKIHLKQLLEQEFKTTCKNLTENNHAVRIFYVKQLNEEILGALIAHFLLETTLLFLMEEDNTFPSPI</sequence>
<dbReference type="RefSeq" id="WP_021827685.1">
    <property type="nucleotide sequence ID" value="NZ_AWTR02000012.1"/>
</dbReference>
<dbReference type="Proteomes" id="UP000019112">
    <property type="component" value="Unassembled WGS sequence"/>
</dbReference>
<organism evidence="1 2">
    <name type="scientific">Holospora obtusa F1</name>
    <dbReference type="NCBI Taxonomy" id="1399147"/>
    <lineage>
        <taxon>Bacteria</taxon>
        <taxon>Pseudomonadati</taxon>
        <taxon>Pseudomonadota</taxon>
        <taxon>Alphaproteobacteria</taxon>
        <taxon>Holosporales</taxon>
        <taxon>Holosporaceae</taxon>
        <taxon>Holospora</taxon>
    </lineage>
</organism>
<protein>
    <submittedName>
        <fullName evidence="1">Glucose-6-phosphate isomerase</fullName>
    </submittedName>
</protein>
<dbReference type="SUPFAM" id="SSF53697">
    <property type="entry name" value="SIS domain"/>
    <property type="match status" value="1"/>
</dbReference>
<gene>
    <name evidence="1" type="ORF">P618_200105</name>
</gene>
<dbReference type="InterPro" id="IPR046348">
    <property type="entry name" value="SIS_dom_sf"/>
</dbReference>
<dbReference type="STRING" id="1399147.P618_200105"/>
<comment type="caution">
    <text evidence="1">The sequence shown here is derived from an EMBL/GenBank/DDBJ whole genome shotgun (WGS) entry which is preliminary data.</text>
</comment>
<keyword evidence="2" id="KW-1185">Reference proteome</keyword>
<dbReference type="AlphaFoldDB" id="W6TFB6"/>
<dbReference type="GO" id="GO:1901135">
    <property type="term" value="P:carbohydrate derivative metabolic process"/>
    <property type="evidence" value="ECO:0007669"/>
    <property type="project" value="InterPro"/>
</dbReference>
<name>W6TFB6_HOLOB</name>
<accession>W6TFB6</accession>
<dbReference type="OrthoDB" id="9817738at2"/>